<evidence type="ECO:0000313" key="2">
    <source>
        <dbReference type="Proteomes" id="UP000625711"/>
    </source>
</evidence>
<protein>
    <submittedName>
        <fullName evidence="1">Uncharacterized protein</fullName>
    </submittedName>
</protein>
<sequence length="284" mass="32758">MKIYIVAEETLKAKCAVVMTNTTQVESITNAEAMVEEMINRKLAQIQHETDKRIQRIESLLQDREYSPAVFARPVMMDVSTRTDICRRIEMTTVEVEIENTFNTISQSKAPKSTKPNLEWQPPKQIHNRYEIKIRKEEASSAETLAAIRGKLTRKELAGDGLKHVRVHRHGLVSLISKDQIEKISSVRGIKINNTEKRPKFRITGVSREITEEKMIEDLADQNEDIMNIIQEERKKTGNNEEFIKVVKKYICKNPERNNVTIERIPSIYRAALKKGKVVVGYLR</sequence>
<dbReference type="Proteomes" id="UP000625711">
    <property type="component" value="Unassembled WGS sequence"/>
</dbReference>
<dbReference type="AlphaFoldDB" id="A0A834I5U2"/>
<name>A0A834I5U2_RHYFE</name>
<gene>
    <name evidence="1" type="ORF">GWI33_012182</name>
</gene>
<reference evidence="1" key="1">
    <citation type="submission" date="2020-08" db="EMBL/GenBank/DDBJ databases">
        <title>Genome sequencing and assembly of the red palm weevil Rhynchophorus ferrugineus.</title>
        <authorList>
            <person name="Dias G.B."/>
            <person name="Bergman C.M."/>
            <person name="Manee M."/>
        </authorList>
    </citation>
    <scope>NUCLEOTIDE SEQUENCE</scope>
    <source>
        <strain evidence="1">AA-2017</strain>
        <tissue evidence="1">Whole larva</tissue>
    </source>
</reference>
<keyword evidence="2" id="KW-1185">Reference proteome</keyword>
<proteinExistence type="predicted"/>
<dbReference type="OrthoDB" id="10042604at2759"/>
<organism evidence="1 2">
    <name type="scientific">Rhynchophorus ferrugineus</name>
    <name type="common">Red palm weevil</name>
    <name type="synonym">Curculio ferrugineus</name>
    <dbReference type="NCBI Taxonomy" id="354439"/>
    <lineage>
        <taxon>Eukaryota</taxon>
        <taxon>Metazoa</taxon>
        <taxon>Ecdysozoa</taxon>
        <taxon>Arthropoda</taxon>
        <taxon>Hexapoda</taxon>
        <taxon>Insecta</taxon>
        <taxon>Pterygota</taxon>
        <taxon>Neoptera</taxon>
        <taxon>Endopterygota</taxon>
        <taxon>Coleoptera</taxon>
        <taxon>Polyphaga</taxon>
        <taxon>Cucujiformia</taxon>
        <taxon>Curculionidae</taxon>
        <taxon>Dryophthorinae</taxon>
        <taxon>Rhynchophorus</taxon>
    </lineage>
</organism>
<evidence type="ECO:0000313" key="1">
    <source>
        <dbReference type="EMBL" id="KAF7275102.1"/>
    </source>
</evidence>
<accession>A0A834I5U2</accession>
<dbReference type="EMBL" id="JAACXV010011313">
    <property type="protein sequence ID" value="KAF7275102.1"/>
    <property type="molecule type" value="Genomic_DNA"/>
</dbReference>
<comment type="caution">
    <text evidence="1">The sequence shown here is derived from an EMBL/GenBank/DDBJ whole genome shotgun (WGS) entry which is preliminary data.</text>
</comment>